<dbReference type="Pfam" id="PF00248">
    <property type="entry name" value="Aldo_ket_red"/>
    <property type="match status" value="1"/>
</dbReference>
<dbReference type="InterPro" id="IPR036812">
    <property type="entry name" value="NAD(P)_OxRdtase_dom_sf"/>
</dbReference>
<organism evidence="3 4">
    <name type="scientific">Meinhardsimonia xiamenensis</name>
    <dbReference type="NCBI Taxonomy" id="990712"/>
    <lineage>
        <taxon>Bacteria</taxon>
        <taxon>Pseudomonadati</taxon>
        <taxon>Pseudomonadota</taxon>
        <taxon>Alphaproteobacteria</taxon>
        <taxon>Rhodobacterales</taxon>
        <taxon>Paracoccaceae</taxon>
        <taxon>Meinhardsimonia</taxon>
    </lineage>
</organism>
<evidence type="ECO:0000259" key="2">
    <source>
        <dbReference type="Pfam" id="PF00248"/>
    </source>
</evidence>
<dbReference type="CDD" id="cd19094">
    <property type="entry name" value="AKR_Tas-like"/>
    <property type="match status" value="1"/>
</dbReference>
<name>A0A1G9CRD8_9RHOB</name>
<dbReference type="AlphaFoldDB" id="A0A1G9CRD8"/>
<dbReference type="OrthoDB" id="9803483at2"/>
<keyword evidence="1" id="KW-0560">Oxidoreductase</keyword>
<accession>A0A1G9CRD8</accession>
<evidence type="ECO:0000313" key="4">
    <source>
        <dbReference type="Proteomes" id="UP000199328"/>
    </source>
</evidence>
<dbReference type="STRING" id="990712.SAMN05216257_103200"/>
<evidence type="ECO:0000313" key="3">
    <source>
        <dbReference type="EMBL" id="SDK54197.1"/>
    </source>
</evidence>
<dbReference type="Gene3D" id="3.20.20.100">
    <property type="entry name" value="NADP-dependent oxidoreductase domain"/>
    <property type="match status" value="1"/>
</dbReference>
<dbReference type="PANTHER" id="PTHR43364">
    <property type="entry name" value="NADH-SPECIFIC METHYLGLYOXAL REDUCTASE-RELATED"/>
    <property type="match status" value="1"/>
</dbReference>
<sequence length="347" mass="38203">MDYITLGTSDLKVSRLCLGSMNWGSRNTAEEAHRQIDRALAAGINFIDTAEIYPTYPIRKETAGLTEEIIGDWFARTGRRGEVILATKAAGKGAQAVRDGAGFDGKILPEAIDGSLRRLKTDFIDLYQLHWPARGGYHMRRNWSYDPSGQDRAETVAHMVEVLEAMDRAITAGKVRWFGLSNETTWGTALWLRLAEENGLPRPITVQNEYSLLCRFADLDLAELCVNENVHLLPYSPLAMGLISGKYGPDRTPPNTRRAVEPTLNGRVSPRVWPAVDAYRAIAEAHGLDVNAMALAWTLTRPFVGASIFGASTDEQLETALSAAELELSDEVLAAIAEAHKAHPMPF</sequence>
<dbReference type="RefSeq" id="WP_092499861.1">
    <property type="nucleotide sequence ID" value="NZ_FNFV01000003.1"/>
</dbReference>
<protein>
    <submittedName>
        <fullName evidence="3">Predicted oxidoreductase</fullName>
    </submittedName>
</protein>
<proteinExistence type="predicted"/>
<dbReference type="EMBL" id="FNFV01000003">
    <property type="protein sequence ID" value="SDK54197.1"/>
    <property type="molecule type" value="Genomic_DNA"/>
</dbReference>
<dbReference type="SUPFAM" id="SSF51430">
    <property type="entry name" value="NAD(P)-linked oxidoreductase"/>
    <property type="match status" value="1"/>
</dbReference>
<evidence type="ECO:0000256" key="1">
    <source>
        <dbReference type="ARBA" id="ARBA00023002"/>
    </source>
</evidence>
<keyword evidence="4" id="KW-1185">Reference proteome</keyword>
<gene>
    <name evidence="3" type="ORF">SAMN05216257_103200</name>
</gene>
<dbReference type="Proteomes" id="UP000199328">
    <property type="component" value="Unassembled WGS sequence"/>
</dbReference>
<feature type="domain" description="NADP-dependent oxidoreductase" evidence="2">
    <location>
        <begin position="15"/>
        <end position="339"/>
    </location>
</feature>
<dbReference type="PANTHER" id="PTHR43364:SF4">
    <property type="entry name" value="NAD(P)-LINKED OXIDOREDUCTASE SUPERFAMILY PROTEIN"/>
    <property type="match status" value="1"/>
</dbReference>
<dbReference type="InterPro" id="IPR050523">
    <property type="entry name" value="AKR_Detox_Biosynth"/>
</dbReference>
<dbReference type="GO" id="GO:0016491">
    <property type="term" value="F:oxidoreductase activity"/>
    <property type="evidence" value="ECO:0007669"/>
    <property type="project" value="UniProtKB-KW"/>
</dbReference>
<dbReference type="InterPro" id="IPR023210">
    <property type="entry name" value="NADP_OxRdtase_dom"/>
</dbReference>
<reference evidence="4" key="1">
    <citation type="submission" date="2016-10" db="EMBL/GenBank/DDBJ databases">
        <authorList>
            <person name="Varghese N."/>
            <person name="Submissions S."/>
        </authorList>
    </citation>
    <scope>NUCLEOTIDE SEQUENCE [LARGE SCALE GENOMIC DNA]</scope>
    <source>
        <strain evidence="4">CGMCC 1.10789</strain>
    </source>
</reference>